<evidence type="ECO:0000313" key="4">
    <source>
        <dbReference type="Proteomes" id="UP000747399"/>
    </source>
</evidence>
<feature type="compositionally biased region" description="Pro residues" evidence="1">
    <location>
        <begin position="343"/>
        <end position="385"/>
    </location>
</feature>
<dbReference type="PRINTS" id="PR01217">
    <property type="entry name" value="PRICHEXTENSN"/>
</dbReference>
<feature type="compositionally biased region" description="Basic residues" evidence="1">
    <location>
        <begin position="331"/>
        <end position="342"/>
    </location>
</feature>
<dbReference type="AlphaFoldDB" id="A0A8J4EY04"/>
<comment type="caution">
    <text evidence="3">The sequence shown here is derived from an EMBL/GenBank/DDBJ whole genome shotgun (WGS) entry which is preliminary data.</text>
</comment>
<keyword evidence="4" id="KW-1185">Reference proteome</keyword>
<accession>A0A8J4EY04</accession>
<gene>
    <name evidence="3" type="ORF">Vafri_5004</name>
</gene>
<name>A0A8J4EY04_9CHLO</name>
<proteinExistence type="predicted"/>
<feature type="compositionally biased region" description="Low complexity" evidence="1">
    <location>
        <begin position="386"/>
        <end position="411"/>
    </location>
</feature>
<dbReference type="Proteomes" id="UP000747399">
    <property type="component" value="Unassembled WGS sequence"/>
</dbReference>
<sequence>MGEYADGAASGQVGAISGGCLAYRRCARRHLHHGRIESFSSSTREQMPLLLLLLKMVLHISLVVQLLSILPAARAETWDGVHGERSLLKRAGSTRCQGRRLLQDEDSFPFQDVCSRTCSENPWRLMGTTRTVRGRSLIVYCLKLQKKNCTASMCCSALTSGIDAVTISVAATGKCNVTSVPRVTSNGQTLSRFENYPMKYVPGTPSDVGLMATDLQFSHSDNLEICYEARASCVDWTDLCRSGVPGSTDGCSFAVNERDADGWFTCCNTCPMGPLNFTTVIYVESPPPPPSPRPPAPRRRPPSPPRPPPAPPGSIPSPPPPRPLLRPPPPRVKRPPPPKPKPKLPPPKPSLKSLPSPPRPPPPPSPRPPNPAPLPPSPRPDPAPPRFSASPSPATSQTPSPSPSPSLNLLSSPPPSPPSPSPPPLSRPSNSALNSTSSSQQIPPSILTPSPLPSPTSSPPPSPTSSPLPSPTSRPPPSPTSSPPPSPTSSPPPSPTSSPPPIVYASPLPSPAPSAQTSPPQSPQSTASFPPSIRSAPPDSLQPGRQPPQFRIMQTTPLETFFITDSLSEPYSSPPTQSTSTQATPTDDPNNTSHAT</sequence>
<feature type="compositionally biased region" description="Low complexity" evidence="1">
    <location>
        <begin position="427"/>
        <end position="449"/>
    </location>
</feature>
<evidence type="ECO:0000256" key="1">
    <source>
        <dbReference type="SAM" id="MobiDB-lite"/>
    </source>
</evidence>
<reference evidence="3" key="1">
    <citation type="journal article" date="2021" name="Proc. Natl. Acad. Sci. U.S.A.">
        <title>Three genomes in the algal genus Volvox reveal the fate of a haploid sex-determining region after a transition to homothallism.</title>
        <authorList>
            <person name="Yamamoto K."/>
            <person name="Hamaji T."/>
            <person name="Kawai-Toyooka H."/>
            <person name="Matsuzaki R."/>
            <person name="Takahashi F."/>
            <person name="Nishimura Y."/>
            <person name="Kawachi M."/>
            <person name="Noguchi H."/>
            <person name="Minakuchi Y."/>
            <person name="Umen J.G."/>
            <person name="Toyoda A."/>
            <person name="Nozaki H."/>
        </authorList>
    </citation>
    <scope>NUCLEOTIDE SEQUENCE</scope>
    <source>
        <strain evidence="3">NIES-3780</strain>
    </source>
</reference>
<dbReference type="EMBL" id="BNCO01000005">
    <property type="protein sequence ID" value="GIL48489.1"/>
    <property type="molecule type" value="Genomic_DNA"/>
</dbReference>
<evidence type="ECO:0000313" key="3">
    <source>
        <dbReference type="EMBL" id="GIL48489.1"/>
    </source>
</evidence>
<protein>
    <recommendedName>
        <fullName evidence="2">Pherophorin domain-containing protein</fullName>
    </recommendedName>
</protein>
<feature type="region of interest" description="Disordered" evidence="1">
    <location>
        <begin position="284"/>
        <end position="596"/>
    </location>
</feature>
<feature type="compositionally biased region" description="Pro residues" evidence="1">
    <location>
        <begin position="412"/>
        <end position="426"/>
    </location>
</feature>
<feature type="compositionally biased region" description="Pro residues" evidence="1">
    <location>
        <begin position="302"/>
        <end position="330"/>
    </location>
</feature>
<feature type="compositionally biased region" description="Polar residues" evidence="1">
    <location>
        <begin position="552"/>
        <end position="567"/>
    </location>
</feature>
<feature type="compositionally biased region" description="Low complexity" evidence="1">
    <location>
        <begin position="568"/>
        <end position="589"/>
    </location>
</feature>
<feature type="compositionally biased region" description="Low complexity" evidence="1">
    <location>
        <begin position="513"/>
        <end position="532"/>
    </location>
</feature>
<feature type="domain" description="Pherophorin" evidence="2">
    <location>
        <begin position="108"/>
        <end position="267"/>
    </location>
</feature>
<feature type="compositionally biased region" description="Pro residues" evidence="1">
    <location>
        <begin position="450"/>
        <end position="512"/>
    </location>
</feature>
<organism evidence="3 4">
    <name type="scientific">Volvox africanus</name>
    <dbReference type="NCBI Taxonomy" id="51714"/>
    <lineage>
        <taxon>Eukaryota</taxon>
        <taxon>Viridiplantae</taxon>
        <taxon>Chlorophyta</taxon>
        <taxon>core chlorophytes</taxon>
        <taxon>Chlorophyceae</taxon>
        <taxon>CS clade</taxon>
        <taxon>Chlamydomonadales</taxon>
        <taxon>Volvocaceae</taxon>
        <taxon>Volvox</taxon>
    </lineage>
</organism>
<dbReference type="Pfam" id="PF12499">
    <property type="entry name" value="DUF3707"/>
    <property type="match status" value="1"/>
</dbReference>
<evidence type="ECO:0000259" key="2">
    <source>
        <dbReference type="Pfam" id="PF12499"/>
    </source>
</evidence>
<feature type="compositionally biased region" description="Pro residues" evidence="1">
    <location>
        <begin position="285"/>
        <end position="295"/>
    </location>
</feature>
<dbReference type="InterPro" id="IPR024616">
    <property type="entry name" value="Pherophorin"/>
</dbReference>